<dbReference type="KEGG" id="dtx:ATSB10_15600"/>
<proteinExistence type="predicted"/>
<keyword evidence="1" id="KW-1133">Transmembrane helix</keyword>
<dbReference type="PATRIC" id="fig|445710.3.peg.1557"/>
<evidence type="ECO:0000256" key="1">
    <source>
        <dbReference type="SAM" id="Phobius"/>
    </source>
</evidence>
<protein>
    <submittedName>
        <fullName evidence="2">Uncharacterized protein</fullName>
    </submittedName>
</protein>
<keyword evidence="1" id="KW-0472">Membrane</keyword>
<dbReference type="EMBL" id="CP014841">
    <property type="protein sequence ID" value="AND69014.1"/>
    <property type="molecule type" value="Genomic_DNA"/>
</dbReference>
<evidence type="ECO:0000313" key="3">
    <source>
        <dbReference type="Proteomes" id="UP000077255"/>
    </source>
</evidence>
<name>A0A160N0M9_9GAMM</name>
<dbReference type="AlphaFoldDB" id="A0A160N0M9"/>
<sequence length="106" mass="11845">MSLATTIFRHRRALIFAALASLLVFLAEIFYLVRVRTLSTGPLLGALVLLPPLVLWYAMLGLWYAAWFREGVQAPPRIVRLLVFGGFALGSSLIWLNMLVTTVSVR</sequence>
<feature type="transmembrane region" description="Helical" evidence="1">
    <location>
        <begin position="78"/>
        <end position="100"/>
    </location>
</feature>
<feature type="transmembrane region" description="Helical" evidence="1">
    <location>
        <begin position="12"/>
        <end position="32"/>
    </location>
</feature>
<keyword evidence="1" id="KW-0812">Transmembrane</keyword>
<reference evidence="2 3" key="1">
    <citation type="submission" date="2016-02" db="EMBL/GenBank/DDBJ databases">
        <title>Complete genome sequencing and analysis of ATSB10, Dyella thiooxydans isolated from rhizosphere soil of sunflower (Helianthus annuus L.).</title>
        <authorList>
            <person name="Lee Y."/>
            <person name="Hwangbo K."/>
            <person name="Chung H."/>
            <person name="Yoo J."/>
            <person name="Kim K.Y."/>
            <person name="Sa T.M."/>
            <person name="Um Y."/>
            <person name="Madhaiyan M."/>
        </authorList>
    </citation>
    <scope>NUCLEOTIDE SEQUENCE [LARGE SCALE GENOMIC DNA]</scope>
    <source>
        <strain evidence="2 3">ATSB10</strain>
    </source>
</reference>
<evidence type="ECO:0000313" key="2">
    <source>
        <dbReference type="EMBL" id="AND69014.1"/>
    </source>
</evidence>
<dbReference type="RefSeq" id="WP_063671783.1">
    <property type="nucleotide sequence ID" value="NZ_CP014841.1"/>
</dbReference>
<accession>A0A160N0M9</accession>
<organism evidence="2 3">
    <name type="scientific">Dyella thiooxydans</name>
    <dbReference type="NCBI Taxonomy" id="445710"/>
    <lineage>
        <taxon>Bacteria</taxon>
        <taxon>Pseudomonadati</taxon>
        <taxon>Pseudomonadota</taxon>
        <taxon>Gammaproteobacteria</taxon>
        <taxon>Lysobacterales</taxon>
        <taxon>Rhodanobacteraceae</taxon>
        <taxon>Dyella</taxon>
    </lineage>
</organism>
<feature type="transmembrane region" description="Helical" evidence="1">
    <location>
        <begin position="44"/>
        <end position="66"/>
    </location>
</feature>
<gene>
    <name evidence="2" type="ORF">ATSB10_15600</name>
</gene>
<dbReference type="Proteomes" id="UP000077255">
    <property type="component" value="Chromosome"/>
</dbReference>
<keyword evidence="3" id="KW-1185">Reference proteome</keyword>